<feature type="domain" description="N-acetyltransferase" evidence="1">
    <location>
        <begin position="10"/>
        <end position="149"/>
    </location>
</feature>
<dbReference type="RefSeq" id="WP_202835571.1">
    <property type="nucleotide sequence ID" value="NZ_JAETWB010000062.1"/>
</dbReference>
<dbReference type="InterPro" id="IPR051531">
    <property type="entry name" value="N-acetyltransferase"/>
</dbReference>
<evidence type="ECO:0000259" key="1">
    <source>
        <dbReference type="Pfam" id="PF13302"/>
    </source>
</evidence>
<organism evidence="2 3">
    <name type="scientific">Belnapia arida</name>
    <dbReference type="NCBI Taxonomy" id="2804533"/>
    <lineage>
        <taxon>Bacteria</taxon>
        <taxon>Pseudomonadati</taxon>
        <taxon>Pseudomonadota</taxon>
        <taxon>Alphaproteobacteria</taxon>
        <taxon>Acetobacterales</taxon>
        <taxon>Roseomonadaceae</taxon>
        <taxon>Belnapia</taxon>
    </lineage>
</organism>
<dbReference type="InterPro" id="IPR016181">
    <property type="entry name" value="Acyl_CoA_acyltransferase"/>
</dbReference>
<dbReference type="Gene3D" id="3.40.630.30">
    <property type="match status" value="1"/>
</dbReference>
<evidence type="ECO:0000313" key="3">
    <source>
        <dbReference type="Proteomes" id="UP000660885"/>
    </source>
</evidence>
<name>A0ABS1UCD6_9PROT</name>
<comment type="caution">
    <text evidence="2">The sequence shown here is derived from an EMBL/GenBank/DDBJ whole genome shotgun (WGS) entry which is preliminary data.</text>
</comment>
<reference evidence="2 3" key="1">
    <citation type="submission" date="2021-01" db="EMBL/GenBank/DDBJ databases">
        <title>Belnapia mucosa sp. nov. and Belnapia arida sp. nov., isolated from the Tabernas Desert (Almeria, Spain).</title>
        <authorList>
            <person name="Molina-Menor E."/>
            <person name="Vidal-Verdu A."/>
            <person name="Calonge A."/>
            <person name="Satari L."/>
            <person name="Pereto J."/>
            <person name="Porcar M."/>
        </authorList>
    </citation>
    <scope>NUCLEOTIDE SEQUENCE [LARGE SCALE GENOMIC DNA]</scope>
    <source>
        <strain evidence="2 3">T18</strain>
    </source>
</reference>
<dbReference type="InterPro" id="IPR000182">
    <property type="entry name" value="GNAT_dom"/>
</dbReference>
<sequence length="188" mass="21530">MQALSIKSRRILLRDFTEADRAAFIGYQTDPRYLQLYDFDQKTERPTKLFDLFLQWQRDRPRMNMQLAICEVRTGRLLGCGGLRKVDDNVAVLGIELAPSEWGRFRVALDASGALVRYGFETLNLGAIIGDTASGNRRVEKLARWFGAKIVARRTGPDWMQARGWQEVDWAITRESWQRAGPPPLGTR</sequence>
<dbReference type="EMBL" id="JAETWB010000062">
    <property type="protein sequence ID" value="MBL6082352.1"/>
    <property type="molecule type" value="Genomic_DNA"/>
</dbReference>
<evidence type="ECO:0000313" key="2">
    <source>
        <dbReference type="EMBL" id="MBL6082352.1"/>
    </source>
</evidence>
<dbReference type="SUPFAM" id="SSF55729">
    <property type="entry name" value="Acyl-CoA N-acyltransferases (Nat)"/>
    <property type="match status" value="1"/>
</dbReference>
<keyword evidence="3" id="KW-1185">Reference proteome</keyword>
<gene>
    <name evidence="2" type="ORF">JMJ56_30745</name>
</gene>
<accession>A0ABS1UCD6</accession>
<dbReference type="Proteomes" id="UP000660885">
    <property type="component" value="Unassembled WGS sequence"/>
</dbReference>
<proteinExistence type="predicted"/>
<protein>
    <submittedName>
        <fullName evidence="2">GNAT family N-acetyltransferase</fullName>
    </submittedName>
</protein>
<dbReference type="PANTHER" id="PTHR43792">
    <property type="entry name" value="GNAT FAMILY, PUTATIVE (AFU_ORTHOLOGUE AFUA_3G00765)-RELATED-RELATED"/>
    <property type="match status" value="1"/>
</dbReference>
<dbReference type="Pfam" id="PF13302">
    <property type="entry name" value="Acetyltransf_3"/>
    <property type="match status" value="1"/>
</dbReference>